<evidence type="ECO:0000313" key="3">
    <source>
        <dbReference type="EMBL" id="TQL70174.1"/>
    </source>
</evidence>
<keyword evidence="2 3" id="KW-0808">Transferase</keyword>
<keyword evidence="4" id="KW-1185">Reference proteome</keyword>
<organism evidence="3 4">
    <name type="scientific">Nocardioides albertanoniae</name>
    <dbReference type="NCBI Taxonomy" id="1175486"/>
    <lineage>
        <taxon>Bacteria</taxon>
        <taxon>Bacillati</taxon>
        <taxon>Actinomycetota</taxon>
        <taxon>Actinomycetes</taxon>
        <taxon>Propionibacteriales</taxon>
        <taxon>Nocardioidaceae</taxon>
        <taxon>Nocardioides</taxon>
    </lineage>
</organism>
<dbReference type="AlphaFoldDB" id="A0A543AC48"/>
<name>A0A543AC48_9ACTN</name>
<dbReference type="Proteomes" id="UP000320209">
    <property type="component" value="Unassembled WGS sequence"/>
</dbReference>
<evidence type="ECO:0000256" key="1">
    <source>
        <dbReference type="ARBA" id="ARBA00007274"/>
    </source>
</evidence>
<evidence type="ECO:0000256" key="2">
    <source>
        <dbReference type="ARBA" id="ARBA00022679"/>
    </source>
</evidence>
<dbReference type="GO" id="GO:0008374">
    <property type="term" value="F:O-acyltransferase activity"/>
    <property type="evidence" value="ECO:0007669"/>
    <property type="project" value="TreeGrafter"/>
</dbReference>
<dbReference type="InterPro" id="IPR011004">
    <property type="entry name" value="Trimer_LpxA-like_sf"/>
</dbReference>
<comment type="caution">
    <text evidence="3">The sequence shown here is derived from an EMBL/GenBank/DDBJ whole genome shotgun (WGS) entry which is preliminary data.</text>
</comment>
<protein>
    <submittedName>
        <fullName evidence="3">Acetyltransferase-like isoleucine patch superfamily enzyme</fullName>
    </submittedName>
</protein>
<dbReference type="GO" id="GO:0005829">
    <property type="term" value="C:cytosol"/>
    <property type="evidence" value="ECO:0007669"/>
    <property type="project" value="TreeGrafter"/>
</dbReference>
<proteinExistence type="inferred from homology"/>
<accession>A0A543AC48</accession>
<dbReference type="Gene3D" id="2.160.10.10">
    <property type="entry name" value="Hexapeptide repeat proteins"/>
    <property type="match status" value="1"/>
</dbReference>
<gene>
    <name evidence="3" type="ORF">FB381_4102</name>
</gene>
<dbReference type="PANTHER" id="PTHR23416">
    <property type="entry name" value="SIALIC ACID SYNTHASE-RELATED"/>
    <property type="match status" value="1"/>
</dbReference>
<dbReference type="InterPro" id="IPR051159">
    <property type="entry name" value="Hexapeptide_acetyltransf"/>
</dbReference>
<reference evidence="3 4" key="1">
    <citation type="submission" date="2019-06" db="EMBL/GenBank/DDBJ databases">
        <title>Sequencing the genomes of 1000 actinobacteria strains.</title>
        <authorList>
            <person name="Klenk H.-P."/>
        </authorList>
    </citation>
    <scope>NUCLEOTIDE SEQUENCE [LARGE SCALE GENOMIC DNA]</scope>
    <source>
        <strain evidence="3 4">DSM 25218</strain>
    </source>
</reference>
<comment type="similarity">
    <text evidence="1">Belongs to the transferase hexapeptide repeat family.</text>
</comment>
<dbReference type="SUPFAM" id="SSF51161">
    <property type="entry name" value="Trimeric LpxA-like enzymes"/>
    <property type="match status" value="1"/>
</dbReference>
<dbReference type="EMBL" id="VFOV01000001">
    <property type="protein sequence ID" value="TQL70174.1"/>
    <property type="molecule type" value="Genomic_DNA"/>
</dbReference>
<evidence type="ECO:0000313" key="4">
    <source>
        <dbReference type="Proteomes" id="UP000320209"/>
    </source>
</evidence>
<sequence>MMLLGDQRDVAAAANGFPDVAAARDKVRGMSWTRGEGLRAEHRERLIAAGLAPEVLVGLELSEITGPLPEWWHEGGNAIYVRDGFPLAERLIELLGFYPFSDALIVVATDITSMQALLVGGDSPTIFIGPDTSMVWGEVYCGGGSAVILSGGLVATSRAQIDARNGGSIVAVGDQLWAANVYVATDDMHRLEDGETGERINPYGAHIRFGEHVWLGRDAIVTGNVEVGDGAVVGMRAMVRNQKIEPRTAVAGVPARLIRENVVWSGDDTP</sequence>
<dbReference type="PANTHER" id="PTHR23416:SF23">
    <property type="entry name" value="ACETYLTRANSFERASE C18B11.09C-RELATED"/>
    <property type="match status" value="1"/>
</dbReference>